<dbReference type="InterPro" id="IPR012338">
    <property type="entry name" value="Beta-lactam/transpept-like"/>
</dbReference>
<keyword evidence="5" id="KW-0573">Peptidoglycan synthesis</keyword>
<dbReference type="PANTHER" id="PTHR21581">
    <property type="entry name" value="D-ALANYL-D-ALANINE CARBOXYPEPTIDASE"/>
    <property type="match status" value="1"/>
</dbReference>
<evidence type="ECO:0000259" key="12">
    <source>
        <dbReference type="Pfam" id="PF00768"/>
    </source>
</evidence>
<accession>A0A1V3G362</accession>
<evidence type="ECO:0000256" key="9">
    <source>
        <dbReference type="RuleBase" id="RU004016"/>
    </source>
</evidence>
<dbReference type="GO" id="GO:0009002">
    <property type="term" value="F:serine-type D-Ala-D-Ala carboxypeptidase activity"/>
    <property type="evidence" value="ECO:0007669"/>
    <property type="project" value="InterPro"/>
</dbReference>
<feature type="signal peptide" evidence="11">
    <location>
        <begin position="1"/>
        <end position="23"/>
    </location>
</feature>
<dbReference type="GO" id="GO:0009252">
    <property type="term" value="P:peptidoglycan biosynthetic process"/>
    <property type="evidence" value="ECO:0007669"/>
    <property type="project" value="UniProtKB-KW"/>
</dbReference>
<evidence type="ECO:0000256" key="3">
    <source>
        <dbReference type="ARBA" id="ARBA00022801"/>
    </source>
</evidence>
<name>A0A1V3G362_9BACL</name>
<keyword evidence="2 11" id="KW-0732">Signal</keyword>
<sequence>MKKLSLFLVFSLVILAQSHFVQAAGENIPDIKSESAVMIDAKTGDILYQKNSTDQMYPASITKIVTGILAIESGKLEESVIVSSEAAKADGTRVYLLEGEQVPLKKLVQGLMINSGNDAAIAIAEYMAGDVASFADQMNEFAKKVGADNTHFVNPNGLFDVEHYTTAEDMAKITQYAMENEVFREIVSTKELPWVGEGWETTLRNHHQLLWDYPGTTGVKNGYVSESKHTLVTSVSRDNLDVIIVTLKAPSSRAAYWDTMTIGDYGFSNFKRQTLTAGTEIQTDNGETYPLEEDISVTMPIGEKPIQDVTSDGELQLKNADGEVLLSHTLFKEKEEVKKAGTAKEEPGEEAADSTFMQTAVKASVFLYGGLLILLAFLVILRMRSQRQKHRKMRHVARSYVK</sequence>
<proteinExistence type="inferred from homology"/>
<dbReference type="InterPro" id="IPR018044">
    <property type="entry name" value="Peptidase_S11"/>
</dbReference>
<reference evidence="13 14" key="1">
    <citation type="submission" date="2016-11" db="EMBL/GenBank/DDBJ databases">
        <authorList>
            <person name="Jaros S."/>
            <person name="Januszkiewicz K."/>
            <person name="Wedrychowicz H."/>
        </authorList>
    </citation>
    <scope>NUCLEOTIDE SEQUENCE [LARGE SCALE GENOMIC DNA]</scope>
    <source>
        <strain evidence="13 14">Con a/3</strain>
    </source>
</reference>
<evidence type="ECO:0000256" key="10">
    <source>
        <dbReference type="SAM" id="Phobius"/>
    </source>
</evidence>
<evidence type="ECO:0000256" key="1">
    <source>
        <dbReference type="ARBA" id="ARBA00007164"/>
    </source>
</evidence>
<evidence type="ECO:0000256" key="11">
    <source>
        <dbReference type="SAM" id="SignalP"/>
    </source>
</evidence>
<feature type="active site" description="Proton acceptor" evidence="7">
    <location>
        <position position="63"/>
    </location>
</feature>
<comment type="caution">
    <text evidence="13">The sequence shown here is derived from an EMBL/GenBank/DDBJ whole genome shotgun (WGS) entry which is preliminary data.</text>
</comment>
<keyword evidence="10" id="KW-1133">Transmembrane helix</keyword>
<feature type="domain" description="Peptidase S11 D-alanyl-D-alanine carboxypeptidase A N-terminal" evidence="12">
    <location>
        <begin position="26"/>
        <end position="250"/>
    </location>
</feature>
<dbReference type="Proteomes" id="UP000188597">
    <property type="component" value="Unassembled WGS sequence"/>
</dbReference>
<feature type="transmembrane region" description="Helical" evidence="10">
    <location>
        <begin position="365"/>
        <end position="383"/>
    </location>
</feature>
<feature type="binding site" evidence="8">
    <location>
        <position position="220"/>
    </location>
    <ligand>
        <name>substrate</name>
    </ligand>
</feature>
<protein>
    <recommendedName>
        <fullName evidence="12">Peptidase S11 D-alanyl-D-alanine carboxypeptidase A N-terminal domain-containing protein</fullName>
    </recommendedName>
</protein>
<evidence type="ECO:0000313" key="13">
    <source>
        <dbReference type="EMBL" id="OOE08943.1"/>
    </source>
</evidence>
<dbReference type="PANTHER" id="PTHR21581:SF33">
    <property type="entry name" value="D-ALANYL-D-ALANINE CARBOXYPEPTIDASE DACB"/>
    <property type="match status" value="1"/>
</dbReference>
<dbReference type="OrthoDB" id="9791132at2"/>
<evidence type="ECO:0000256" key="8">
    <source>
        <dbReference type="PIRSR" id="PIRSR618044-2"/>
    </source>
</evidence>
<evidence type="ECO:0000256" key="2">
    <source>
        <dbReference type="ARBA" id="ARBA00022729"/>
    </source>
</evidence>
<organism evidence="13 14">
    <name type="scientific">Fictibacillus arsenicus</name>
    <dbReference type="NCBI Taxonomy" id="255247"/>
    <lineage>
        <taxon>Bacteria</taxon>
        <taxon>Bacillati</taxon>
        <taxon>Bacillota</taxon>
        <taxon>Bacilli</taxon>
        <taxon>Bacillales</taxon>
        <taxon>Fictibacillaceae</taxon>
        <taxon>Fictibacillus</taxon>
    </lineage>
</organism>
<dbReference type="Gene3D" id="3.40.710.10">
    <property type="entry name" value="DD-peptidase/beta-lactamase superfamily"/>
    <property type="match status" value="1"/>
</dbReference>
<dbReference type="RefSeq" id="WP_077365652.1">
    <property type="nucleotide sequence ID" value="NZ_MQMF01000008.1"/>
</dbReference>
<gene>
    <name evidence="13" type="ORF">UN64_18765</name>
</gene>
<dbReference type="PRINTS" id="PR00725">
    <property type="entry name" value="DADACBPTASE1"/>
</dbReference>
<feature type="chain" id="PRO_5012776108" description="Peptidase S11 D-alanyl-D-alanine carboxypeptidase A N-terminal domain-containing protein" evidence="11">
    <location>
        <begin position="24"/>
        <end position="402"/>
    </location>
</feature>
<dbReference type="EMBL" id="MQMF01000008">
    <property type="protein sequence ID" value="OOE08943.1"/>
    <property type="molecule type" value="Genomic_DNA"/>
</dbReference>
<dbReference type="GO" id="GO:0006508">
    <property type="term" value="P:proteolysis"/>
    <property type="evidence" value="ECO:0007669"/>
    <property type="project" value="InterPro"/>
</dbReference>
<feature type="active site" description="Acyl-ester intermediate" evidence="7">
    <location>
        <position position="60"/>
    </location>
</feature>
<evidence type="ECO:0000256" key="6">
    <source>
        <dbReference type="ARBA" id="ARBA00023316"/>
    </source>
</evidence>
<dbReference type="InterPro" id="IPR001967">
    <property type="entry name" value="Peptidase_S11_N"/>
</dbReference>
<feature type="active site" evidence="7">
    <location>
        <position position="115"/>
    </location>
</feature>
<dbReference type="GO" id="GO:0071555">
    <property type="term" value="P:cell wall organization"/>
    <property type="evidence" value="ECO:0007669"/>
    <property type="project" value="UniProtKB-KW"/>
</dbReference>
<dbReference type="Pfam" id="PF00768">
    <property type="entry name" value="Peptidase_S11"/>
    <property type="match status" value="1"/>
</dbReference>
<keyword evidence="10" id="KW-0812">Transmembrane</keyword>
<dbReference type="GO" id="GO:0008360">
    <property type="term" value="P:regulation of cell shape"/>
    <property type="evidence" value="ECO:0007669"/>
    <property type="project" value="UniProtKB-KW"/>
</dbReference>
<keyword evidence="3" id="KW-0378">Hydrolase</keyword>
<evidence type="ECO:0000256" key="7">
    <source>
        <dbReference type="PIRSR" id="PIRSR618044-1"/>
    </source>
</evidence>
<dbReference type="AlphaFoldDB" id="A0A1V3G362"/>
<dbReference type="SUPFAM" id="SSF56601">
    <property type="entry name" value="beta-lactamase/transpeptidase-like"/>
    <property type="match status" value="1"/>
</dbReference>
<comment type="similarity">
    <text evidence="1 9">Belongs to the peptidase S11 family.</text>
</comment>
<evidence type="ECO:0000256" key="5">
    <source>
        <dbReference type="ARBA" id="ARBA00022984"/>
    </source>
</evidence>
<keyword evidence="6" id="KW-0961">Cell wall biogenesis/degradation</keyword>
<evidence type="ECO:0000256" key="4">
    <source>
        <dbReference type="ARBA" id="ARBA00022960"/>
    </source>
</evidence>
<keyword evidence="4" id="KW-0133">Cell shape</keyword>
<keyword evidence="10" id="KW-0472">Membrane</keyword>
<evidence type="ECO:0000313" key="14">
    <source>
        <dbReference type="Proteomes" id="UP000188597"/>
    </source>
</evidence>